<dbReference type="Proteomes" id="UP001314635">
    <property type="component" value="Unassembled WGS sequence"/>
</dbReference>
<proteinExistence type="predicted"/>
<keyword evidence="5" id="KW-1185">Reference proteome</keyword>
<keyword evidence="2" id="KW-0597">Phosphoprotein</keyword>
<feature type="modified residue" description="Phosphohistidine" evidence="2">
    <location>
        <position position="57"/>
    </location>
</feature>
<organism evidence="4 5">
    <name type="scientific">Bradyrhizobium denitrificans</name>
    <dbReference type="NCBI Taxonomy" id="2734912"/>
    <lineage>
        <taxon>Bacteria</taxon>
        <taxon>Pseudomonadati</taxon>
        <taxon>Pseudomonadota</taxon>
        <taxon>Alphaproteobacteria</taxon>
        <taxon>Hyphomicrobiales</taxon>
        <taxon>Nitrobacteraceae</taxon>
        <taxon>Bradyrhizobium</taxon>
    </lineage>
</organism>
<name>A0ABS5G1C7_9BRAD</name>
<evidence type="ECO:0000256" key="2">
    <source>
        <dbReference type="PROSITE-ProRule" id="PRU00110"/>
    </source>
</evidence>
<dbReference type="SUPFAM" id="SSF47226">
    <property type="entry name" value="Histidine-containing phosphotransfer domain, HPT domain"/>
    <property type="match status" value="1"/>
</dbReference>
<dbReference type="RefSeq" id="WP_012043613.1">
    <property type="nucleotide sequence ID" value="NZ_JABFDP010000007.1"/>
</dbReference>
<reference evidence="5" key="1">
    <citation type="journal article" date="2021" name="ISME J.">
        <title>Evolutionary origin and ecological implication of a unique nif island in free-living Bradyrhizobium lineages.</title>
        <authorList>
            <person name="Tao J."/>
        </authorList>
    </citation>
    <scope>NUCLEOTIDE SEQUENCE [LARGE SCALE GENOMIC DNA]</scope>
    <source>
        <strain evidence="5">SZCCT0094</strain>
    </source>
</reference>
<dbReference type="InterPro" id="IPR036641">
    <property type="entry name" value="HPT_dom_sf"/>
</dbReference>
<sequence length="120" mass="13365">MTDLVQFDESVYQILVSELGEEDALEVLRTFLDDTSGKFGTLASKFEDRLELKREAHSIKSSSATFGFSALSRLSRELELGSATMEPAQMLEMVHKMQQSFEQAVRFAEANLLKRGVAAA</sequence>
<dbReference type="PROSITE" id="PS50894">
    <property type="entry name" value="HPT"/>
    <property type="match status" value="1"/>
</dbReference>
<evidence type="ECO:0000313" key="5">
    <source>
        <dbReference type="Proteomes" id="UP001314635"/>
    </source>
</evidence>
<dbReference type="Pfam" id="PF01627">
    <property type="entry name" value="Hpt"/>
    <property type="match status" value="1"/>
</dbReference>
<protein>
    <submittedName>
        <fullName evidence="4">Hpt domain-containing protein</fullName>
    </submittedName>
</protein>
<feature type="domain" description="HPt" evidence="3">
    <location>
        <begin position="17"/>
        <end position="111"/>
    </location>
</feature>
<comment type="caution">
    <text evidence="4">The sequence shown here is derived from an EMBL/GenBank/DDBJ whole genome shotgun (WGS) entry which is preliminary data.</text>
</comment>
<evidence type="ECO:0000259" key="3">
    <source>
        <dbReference type="PROSITE" id="PS50894"/>
    </source>
</evidence>
<evidence type="ECO:0000256" key="1">
    <source>
        <dbReference type="ARBA" id="ARBA00023012"/>
    </source>
</evidence>
<dbReference type="Gene3D" id="1.20.120.160">
    <property type="entry name" value="HPT domain"/>
    <property type="match status" value="1"/>
</dbReference>
<dbReference type="EMBL" id="JAFCLK010000004">
    <property type="protein sequence ID" value="MBR1135087.1"/>
    <property type="molecule type" value="Genomic_DNA"/>
</dbReference>
<dbReference type="InterPro" id="IPR008207">
    <property type="entry name" value="Sig_transdc_His_kin_Hpt_dom"/>
</dbReference>
<evidence type="ECO:0000313" key="4">
    <source>
        <dbReference type="EMBL" id="MBR1135087.1"/>
    </source>
</evidence>
<accession>A0ABS5G1C7</accession>
<gene>
    <name evidence="4" type="ORF">JQ619_04855</name>
</gene>
<keyword evidence="1" id="KW-0902">Two-component regulatory system</keyword>